<dbReference type="OrthoDB" id="7001291at2"/>
<reference evidence="2 3" key="1">
    <citation type="submission" date="2019-11" db="EMBL/GenBank/DDBJ databases">
        <title>The genome sequence of Methylocystis heyeri.</title>
        <authorList>
            <person name="Oshkin I.Y."/>
            <person name="Miroshnikov K."/>
            <person name="Dedysh S.N."/>
        </authorList>
    </citation>
    <scope>NUCLEOTIDE SEQUENCE [LARGE SCALE GENOMIC DNA]</scope>
    <source>
        <strain evidence="2 3">H2</strain>
    </source>
</reference>
<gene>
    <name evidence="2" type="ORF">H2LOC_009475</name>
</gene>
<proteinExistence type="predicted"/>
<feature type="chain" id="PRO_5025591637" description="Histidine phosphatase family protein" evidence="1">
    <location>
        <begin position="26"/>
        <end position="202"/>
    </location>
</feature>
<protein>
    <recommendedName>
        <fullName evidence="4">Histidine phosphatase family protein</fullName>
    </recommendedName>
</protein>
<keyword evidence="3" id="KW-1185">Reference proteome</keyword>
<dbReference type="AlphaFoldDB" id="A0A6B8KBY7"/>
<keyword evidence="1" id="KW-0732">Signal</keyword>
<dbReference type="KEGG" id="mhey:H2LOC_009475"/>
<dbReference type="EMBL" id="CP046052">
    <property type="protein sequence ID" value="QGM45914.1"/>
    <property type="molecule type" value="Genomic_DNA"/>
</dbReference>
<dbReference type="RefSeq" id="WP_136496181.1">
    <property type="nucleotide sequence ID" value="NZ_CP046052.1"/>
</dbReference>
<feature type="signal peptide" evidence="1">
    <location>
        <begin position="1"/>
        <end position="25"/>
    </location>
</feature>
<name>A0A6B8KBY7_9HYPH</name>
<evidence type="ECO:0000313" key="2">
    <source>
        <dbReference type="EMBL" id="QGM45914.1"/>
    </source>
</evidence>
<accession>A0A6B8KBY7</accession>
<evidence type="ECO:0000256" key="1">
    <source>
        <dbReference type="SAM" id="SignalP"/>
    </source>
</evidence>
<organism evidence="2 3">
    <name type="scientific">Methylocystis heyeri</name>
    <dbReference type="NCBI Taxonomy" id="391905"/>
    <lineage>
        <taxon>Bacteria</taxon>
        <taxon>Pseudomonadati</taxon>
        <taxon>Pseudomonadota</taxon>
        <taxon>Alphaproteobacteria</taxon>
        <taxon>Hyphomicrobiales</taxon>
        <taxon>Methylocystaceae</taxon>
        <taxon>Methylocystis</taxon>
    </lineage>
</organism>
<dbReference type="Proteomes" id="UP000309061">
    <property type="component" value="Chromosome"/>
</dbReference>
<evidence type="ECO:0000313" key="3">
    <source>
        <dbReference type="Proteomes" id="UP000309061"/>
    </source>
</evidence>
<evidence type="ECO:0008006" key="4">
    <source>
        <dbReference type="Google" id="ProtNLM"/>
    </source>
</evidence>
<sequence length="202" mass="21690">MISLKTSAVAAAILSALLSSPPAARGEEAVETIVLIRHGEKPEKGLGQLNCRGLNRALALPSVIAKAFGRPSAIFAPNPSHEKDDDGVPYDYVRPLVTVEPTAIFFGLPVNAKFGYADIAGLQAAIEQPAYRNAVVLIAWEHHYAEDMARALLSAHGGDPSVVPKWRKDDFDSIYVVTIGAAKADFSHRREDLDGQPDACPH</sequence>